<keyword evidence="6" id="KW-0464">Manganese</keyword>
<gene>
    <name evidence="7" type="ORF">ENS06_10615</name>
</gene>
<dbReference type="PANTHER" id="PTHR12992">
    <property type="entry name" value="NUDIX HYDROLASE"/>
    <property type="match status" value="1"/>
</dbReference>
<name>A0A831ZLE0_9BACT</name>
<evidence type="ECO:0000256" key="2">
    <source>
        <dbReference type="ARBA" id="ARBA00001946"/>
    </source>
</evidence>
<dbReference type="AlphaFoldDB" id="A0A831ZLE0"/>
<dbReference type="InterPro" id="IPR045121">
    <property type="entry name" value="CoAse"/>
</dbReference>
<comment type="cofactor">
    <cofactor evidence="1">
        <name>Mn(2+)</name>
        <dbReference type="ChEBI" id="CHEBI:29035"/>
    </cofactor>
</comment>
<dbReference type="PANTHER" id="PTHR12992:SF11">
    <property type="entry name" value="MITOCHONDRIAL COENZYME A DIPHOSPHATASE NUDT8"/>
    <property type="match status" value="1"/>
</dbReference>
<evidence type="ECO:0000256" key="4">
    <source>
        <dbReference type="ARBA" id="ARBA00022801"/>
    </source>
</evidence>
<accession>A0A831ZLE0</accession>
<dbReference type="EMBL" id="DSTK01000033">
    <property type="protein sequence ID" value="HFK97756.1"/>
    <property type="molecule type" value="Genomic_DNA"/>
</dbReference>
<dbReference type="GO" id="GO:0046872">
    <property type="term" value="F:metal ion binding"/>
    <property type="evidence" value="ECO:0007669"/>
    <property type="project" value="UniProtKB-KW"/>
</dbReference>
<proteinExistence type="predicted"/>
<dbReference type="InterPro" id="IPR015797">
    <property type="entry name" value="NUDIX_hydrolase-like_dom_sf"/>
</dbReference>
<reference evidence="7" key="1">
    <citation type="journal article" date="2020" name="mSystems">
        <title>Genome- and Community-Level Interaction Insights into Carbon Utilization and Element Cycling Functions of Hydrothermarchaeota in Hydrothermal Sediment.</title>
        <authorList>
            <person name="Zhou Z."/>
            <person name="Liu Y."/>
            <person name="Xu W."/>
            <person name="Pan J."/>
            <person name="Luo Z.H."/>
            <person name="Li M."/>
        </authorList>
    </citation>
    <scope>NUCLEOTIDE SEQUENCE [LARGE SCALE GENOMIC DNA]</scope>
    <source>
        <strain evidence="7">SpSt-456</strain>
    </source>
</reference>
<dbReference type="SUPFAM" id="SSF55811">
    <property type="entry name" value="Nudix"/>
    <property type="match status" value="1"/>
</dbReference>
<organism evidence="7">
    <name type="scientific">Desulfacinum infernum</name>
    <dbReference type="NCBI Taxonomy" id="35837"/>
    <lineage>
        <taxon>Bacteria</taxon>
        <taxon>Pseudomonadati</taxon>
        <taxon>Thermodesulfobacteriota</taxon>
        <taxon>Syntrophobacteria</taxon>
        <taxon>Syntrophobacterales</taxon>
        <taxon>Syntrophobacteraceae</taxon>
        <taxon>Desulfacinum</taxon>
    </lineage>
</organism>
<sequence length="284" mass="32496">MKNHGDYLQAILDHPSALQEHIEERLAPGIVKDPSPEEFRQQLGISSSVLLLLGCGFQEDGCAQEPCLILNRRSRRVRQSGDLCCPGGTVETRLDPILAKALSLPRLPLARWPYWSELRRKYPHAARLLALHLATGLRESWEEMRLNPLFFRFLGPLPSERLRLFVRVIHPLVGWLSRPQRFVPNWEVERIVAIPLRRLLDPGHYYRYRLYVAPDAQGAVEPPTQDFPCFLHQDGVHVEILWGATFRIVTLFLAKVFDFTPPDVSHRPIVPGLLDAAYLNGTRV</sequence>
<comment type="cofactor">
    <cofactor evidence="2">
        <name>Mg(2+)</name>
        <dbReference type="ChEBI" id="CHEBI:18420"/>
    </cofactor>
</comment>
<keyword evidence="3" id="KW-0479">Metal-binding</keyword>
<dbReference type="Gene3D" id="3.90.79.10">
    <property type="entry name" value="Nucleoside Triphosphate Pyrophosphohydrolase"/>
    <property type="match status" value="1"/>
</dbReference>
<evidence type="ECO:0000256" key="3">
    <source>
        <dbReference type="ARBA" id="ARBA00022723"/>
    </source>
</evidence>
<evidence type="ECO:0000313" key="7">
    <source>
        <dbReference type="EMBL" id="HFK97756.1"/>
    </source>
</evidence>
<keyword evidence="4" id="KW-0378">Hydrolase</keyword>
<comment type="caution">
    <text evidence="7">The sequence shown here is derived from an EMBL/GenBank/DDBJ whole genome shotgun (WGS) entry which is preliminary data.</text>
</comment>
<evidence type="ECO:0000256" key="5">
    <source>
        <dbReference type="ARBA" id="ARBA00022842"/>
    </source>
</evidence>
<protein>
    <submittedName>
        <fullName evidence="7">CoA pyrophosphatase</fullName>
    </submittedName>
</protein>
<dbReference type="GO" id="GO:0010945">
    <property type="term" value="F:coenzyme A diphosphatase activity"/>
    <property type="evidence" value="ECO:0007669"/>
    <property type="project" value="InterPro"/>
</dbReference>
<keyword evidence="5" id="KW-0460">Magnesium</keyword>
<evidence type="ECO:0000256" key="1">
    <source>
        <dbReference type="ARBA" id="ARBA00001936"/>
    </source>
</evidence>
<evidence type="ECO:0000256" key="6">
    <source>
        <dbReference type="ARBA" id="ARBA00023211"/>
    </source>
</evidence>